<evidence type="ECO:0000313" key="1">
    <source>
        <dbReference type="EMBL" id="QDS94408.1"/>
    </source>
</evidence>
<organism evidence="1 2">
    <name type="scientific">Roseimaritima multifibrata</name>
    <dbReference type="NCBI Taxonomy" id="1930274"/>
    <lineage>
        <taxon>Bacteria</taxon>
        <taxon>Pseudomonadati</taxon>
        <taxon>Planctomycetota</taxon>
        <taxon>Planctomycetia</taxon>
        <taxon>Pirellulales</taxon>
        <taxon>Pirellulaceae</taxon>
        <taxon>Roseimaritima</taxon>
    </lineage>
</organism>
<dbReference type="Pfam" id="PF15892">
    <property type="entry name" value="BNR_4"/>
    <property type="match status" value="1"/>
</dbReference>
<proteinExistence type="predicted"/>
<dbReference type="Proteomes" id="UP000320672">
    <property type="component" value="Chromosome"/>
</dbReference>
<dbReference type="InterPro" id="IPR036278">
    <property type="entry name" value="Sialidase_sf"/>
</dbReference>
<protein>
    <recommendedName>
        <fullName evidence="3">BNR/Asp-box repeat protein</fullName>
    </recommendedName>
</protein>
<sequence>MGEETITLNQKADGYRGIWYMNQPSGDEYVYKYSGGLGTYCAKHKPFAIYCESVNKTFFCYGGATSTDSRKLLHMVSYFDHDTQTVPRPTILLDKKTDDAHDNPVISVDDAGHIWIFSTSHGTGRPSYIHRSKRPFDINEFELIPATRQVGQDRQPITNFSYMQMWHSKEGFHAFFTRYNYPAARTICFMQSPNGSEWSDWQRLAHIDQGHYQISGIGHAKLGSMFNYHPNGKGLNWRTNLYYIETLNNGESWQTVDGRTLQTPLTEVQNDALIHDYESEGLNVYLKDLRFDAQDRPVLLYITSGGYESGPRNDPRTWMIARWTGSDWKLSPITTSDNNYDFGELWMMGENDWRVIGPTETGPQAYNPGGEVAMWKSSDQGATWTKMRQMTEGSPMNHTYVRRALNGHPDFVAIWADGHGRKPSESHLYFANAAGDVFQLPRSMTTDTAKPILVSP</sequence>
<accession>A0A517MHP9</accession>
<dbReference type="SUPFAM" id="SSF50939">
    <property type="entry name" value="Sialidases"/>
    <property type="match status" value="1"/>
</dbReference>
<keyword evidence="2" id="KW-1185">Reference proteome</keyword>
<gene>
    <name evidence="1" type="ORF">FF011L_31870</name>
</gene>
<dbReference type="AlphaFoldDB" id="A0A517MHP9"/>
<dbReference type="EMBL" id="CP036262">
    <property type="protein sequence ID" value="QDS94408.1"/>
    <property type="molecule type" value="Genomic_DNA"/>
</dbReference>
<name>A0A517MHP9_9BACT</name>
<evidence type="ECO:0000313" key="2">
    <source>
        <dbReference type="Proteomes" id="UP000320672"/>
    </source>
</evidence>
<reference evidence="1 2" key="1">
    <citation type="submission" date="2019-02" db="EMBL/GenBank/DDBJ databases">
        <title>Deep-cultivation of Planctomycetes and their phenomic and genomic characterization uncovers novel biology.</title>
        <authorList>
            <person name="Wiegand S."/>
            <person name="Jogler M."/>
            <person name="Boedeker C."/>
            <person name="Pinto D."/>
            <person name="Vollmers J."/>
            <person name="Rivas-Marin E."/>
            <person name="Kohn T."/>
            <person name="Peeters S.H."/>
            <person name="Heuer A."/>
            <person name="Rast P."/>
            <person name="Oberbeckmann S."/>
            <person name="Bunk B."/>
            <person name="Jeske O."/>
            <person name="Meyerdierks A."/>
            <person name="Storesund J.E."/>
            <person name="Kallscheuer N."/>
            <person name="Luecker S."/>
            <person name="Lage O.M."/>
            <person name="Pohl T."/>
            <person name="Merkel B.J."/>
            <person name="Hornburger P."/>
            <person name="Mueller R.-W."/>
            <person name="Bruemmer F."/>
            <person name="Labrenz M."/>
            <person name="Spormann A.M."/>
            <person name="Op den Camp H."/>
            <person name="Overmann J."/>
            <person name="Amann R."/>
            <person name="Jetten M.S.M."/>
            <person name="Mascher T."/>
            <person name="Medema M.H."/>
            <person name="Devos D.P."/>
            <person name="Kaster A.-K."/>
            <person name="Ovreas L."/>
            <person name="Rohde M."/>
            <person name="Galperin M.Y."/>
            <person name="Jogler C."/>
        </authorList>
    </citation>
    <scope>NUCLEOTIDE SEQUENCE [LARGE SCALE GENOMIC DNA]</scope>
    <source>
        <strain evidence="1 2">FF011L</strain>
    </source>
</reference>
<dbReference type="KEGG" id="rml:FF011L_31870"/>
<evidence type="ECO:0008006" key="3">
    <source>
        <dbReference type="Google" id="ProtNLM"/>
    </source>
</evidence>